<accession>A0ABV7Z165</accession>
<dbReference type="InterPro" id="IPR045851">
    <property type="entry name" value="AMP-bd_C_sf"/>
</dbReference>
<dbReference type="InterPro" id="IPR050237">
    <property type="entry name" value="ATP-dep_AMP-bd_enzyme"/>
</dbReference>
<name>A0ABV7Z165_9BACT</name>
<dbReference type="SUPFAM" id="SSF56801">
    <property type="entry name" value="Acetyl-CoA synthetase-like"/>
    <property type="match status" value="1"/>
</dbReference>
<evidence type="ECO:0000256" key="5">
    <source>
        <dbReference type="ARBA" id="ARBA00026121"/>
    </source>
</evidence>
<dbReference type="Pfam" id="PF13193">
    <property type="entry name" value="AMP-binding_C"/>
    <property type="match status" value="1"/>
</dbReference>
<dbReference type="RefSeq" id="WP_379839802.1">
    <property type="nucleotide sequence ID" value="NZ_JBHRYQ010000001.1"/>
</dbReference>
<dbReference type="Gene3D" id="2.30.38.10">
    <property type="entry name" value="Luciferase, Domain 3"/>
    <property type="match status" value="1"/>
</dbReference>
<dbReference type="InterPro" id="IPR020845">
    <property type="entry name" value="AMP-binding_CS"/>
</dbReference>
<dbReference type="PROSITE" id="PS00455">
    <property type="entry name" value="AMP_BINDING"/>
    <property type="match status" value="1"/>
</dbReference>
<evidence type="ECO:0000313" key="11">
    <source>
        <dbReference type="Proteomes" id="UP001595616"/>
    </source>
</evidence>
<keyword evidence="3" id="KW-0436">Ligase</keyword>
<evidence type="ECO:0000313" key="10">
    <source>
        <dbReference type="EMBL" id="MFC3812896.1"/>
    </source>
</evidence>
<evidence type="ECO:0000259" key="8">
    <source>
        <dbReference type="Pfam" id="PF00501"/>
    </source>
</evidence>
<keyword evidence="4" id="KW-0472">Membrane</keyword>
<dbReference type="EMBL" id="JBHRYQ010000001">
    <property type="protein sequence ID" value="MFC3812896.1"/>
    <property type="molecule type" value="Genomic_DNA"/>
</dbReference>
<feature type="domain" description="AMP-dependent synthetase/ligase" evidence="8">
    <location>
        <begin position="43"/>
        <end position="426"/>
    </location>
</feature>
<dbReference type="InterPro" id="IPR025110">
    <property type="entry name" value="AMP-bd_C"/>
</dbReference>
<dbReference type="Gene3D" id="3.30.300.30">
    <property type="match status" value="1"/>
</dbReference>
<proteinExistence type="predicted"/>
<evidence type="ECO:0000256" key="4">
    <source>
        <dbReference type="ARBA" id="ARBA00023136"/>
    </source>
</evidence>
<dbReference type="PANTHER" id="PTHR43767">
    <property type="entry name" value="LONG-CHAIN-FATTY-ACID--COA LIGASE"/>
    <property type="match status" value="1"/>
</dbReference>
<comment type="subcellular location">
    <subcellularLocation>
        <location evidence="1">Membrane</location>
        <topology evidence="1">Peripheral membrane protein</topology>
    </subcellularLocation>
</comment>
<dbReference type="Proteomes" id="UP001595616">
    <property type="component" value="Unassembled WGS sequence"/>
</dbReference>
<protein>
    <recommendedName>
        <fullName evidence="6">Long-chain-fatty-acid--CoA ligase</fullName>
        <ecNumber evidence="5">6.2.1.3</ecNumber>
    </recommendedName>
    <alternativeName>
        <fullName evidence="7">Long-chain acyl-CoA synthetase</fullName>
    </alternativeName>
</protein>
<feature type="domain" description="AMP-binding enzyme C-terminal" evidence="9">
    <location>
        <begin position="482"/>
        <end position="556"/>
    </location>
</feature>
<sequence length="565" mass="62508">MTITKETFPWLKSYPEGIPFEINPDKYSSVIDLIDEGFTKFASNSAYANMGKELTFSELDIMSRNFAAYLQSLGLVAGDRIAIQMPNCLQYPVVLFGALRAGLVIVNTNPLYTPREMKHQFVDSGAKAIIIVENFAFHLDKILHETSIKHVITTQLGDLLGFPKKYIVNFVVKSVKKMVPPFQLNGRVTFGDALSQGASLSYTRPELKSSDLAFIQYTGGTTGVSKGAMLSHRNIVANLLANEEWQGILTKNVEDDKVVVVAALPLYHIYALTVNALTALRTGVMNLLITNPRDLDAFIKDLKKYPPHVFTGVNTLYNGLLNHPKIGEVDFSKLIITSAGGMALQSTVAKRWKELTGNLPAEGYGLSETSPVLTSNPLVGDNRVGTIGIPWPSTEIKILKEDNTWASFGEAGEICAFGPQVMMGYYNRPEETANVTFIDPADGRSWFKTGDIGMEDADGYFKIVDRKKDMILVSGFNVFPNEIEDVVGQCPGVLEVACIGVPDPKSTEVVKIFVVKKDPALTEETIRAFCKENLTPYKCPKQIEFRDELPKTNVGKILRRELRDK</sequence>
<reference evidence="11" key="1">
    <citation type="journal article" date="2019" name="Int. J. Syst. Evol. Microbiol.">
        <title>The Global Catalogue of Microorganisms (GCM) 10K type strain sequencing project: providing services to taxonomists for standard genome sequencing and annotation.</title>
        <authorList>
            <consortium name="The Broad Institute Genomics Platform"/>
            <consortium name="The Broad Institute Genome Sequencing Center for Infectious Disease"/>
            <person name="Wu L."/>
            <person name="Ma J."/>
        </authorList>
    </citation>
    <scope>NUCLEOTIDE SEQUENCE [LARGE SCALE GENOMIC DNA]</scope>
    <source>
        <strain evidence="11">CECT 7956</strain>
    </source>
</reference>
<dbReference type="InterPro" id="IPR000873">
    <property type="entry name" value="AMP-dep_synth/lig_dom"/>
</dbReference>
<evidence type="ECO:0000256" key="3">
    <source>
        <dbReference type="ARBA" id="ARBA00022598"/>
    </source>
</evidence>
<evidence type="ECO:0000256" key="1">
    <source>
        <dbReference type="ARBA" id="ARBA00004170"/>
    </source>
</evidence>
<dbReference type="EC" id="6.2.1.3" evidence="5"/>
<dbReference type="PANTHER" id="PTHR43767:SF8">
    <property type="entry name" value="LONG-CHAIN-FATTY-ACID--COA LIGASE"/>
    <property type="match status" value="1"/>
</dbReference>
<evidence type="ECO:0000256" key="2">
    <source>
        <dbReference type="ARBA" id="ARBA00005005"/>
    </source>
</evidence>
<comment type="pathway">
    <text evidence="2">Lipid metabolism; fatty acid beta-oxidation.</text>
</comment>
<organism evidence="10 11">
    <name type="scientific">Lacihabitans lacunae</name>
    <dbReference type="NCBI Taxonomy" id="1028214"/>
    <lineage>
        <taxon>Bacteria</taxon>
        <taxon>Pseudomonadati</taxon>
        <taxon>Bacteroidota</taxon>
        <taxon>Cytophagia</taxon>
        <taxon>Cytophagales</taxon>
        <taxon>Leadbetterellaceae</taxon>
        <taxon>Lacihabitans</taxon>
    </lineage>
</organism>
<keyword evidence="11" id="KW-1185">Reference proteome</keyword>
<evidence type="ECO:0000256" key="7">
    <source>
        <dbReference type="ARBA" id="ARBA00042773"/>
    </source>
</evidence>
<dbReference type="CDD" id="cd05936">
    <property type="entry name" value="FC-FACS_FadD_like"/>
    <property type="match status" value="1"/>
</dbReference>
<evidence type="ECO:0000259" key="9">
    <source>
        <dbReference type="Pfam" id="PF13193"/>
    </source>
</evidence>
<comment type="caution">
    <text evidence="10">The sequence shown here is derived from an EMBL/GenBank/DDBJ whole genome shotgun (WGS) entry which is preliminary data.</text>
</comment>
<evidence type="ECO:0000256" key="6">
    <source>
        <dbReference type="ARBA" id="ARBA00039545"/>
    </source>
</evidence>
<gene>
    <name evidence="10" type="ORF">ACFOOI_19690</name>
</gene>
<dbReference type="Gene3D" id="3.40.50.980">
    <property type="match status" value="2"/>
</dbReference>
<dbReference type="Pfam" id="PF00501">
    <property type="entry name" value="AMP-binding"/>
    <property type="match status" value="1"/>
</dbReference>